<dbReference type="EMBL" id="CABVGY010000039">
    <property type="protein sequence ID" value="VVN37498.1"/>
    <property type="molecule type" value="Genomic_DNA"/>
</dbReference>
<reference evidence="2 3" key="1">
    <citation type="submission" date="2019-09" db="EMBL/GenBank/DDBJ databases">
        <authorList>
            <person name="Chandra G."/>
            <person name="Truman W A."/>
        </authorList>
    </citation>
    <scope>NUCLEOTIDE SEQUENCE [LARGE SCALE GENOMIC DNA]</scope>
    <source>
        <strain evidence="2">PS659</strain>
    </source>
</reference>
<feature type="region of interest" description="Disordered" evidence="1">
    <location>
        <begin position="1"/>
        <end position="48"/>
    </location>
</feature>
<dbReference type="Proteomes" id="UP000326729">
    <property type="component" value="Unassembled WGS sequence"/>
</dbReference>
<protein>
    <submittedName>
        <fullName evidence="2">Uncharacterized protein</fullName>
    </submittedName>
</protein>
<organism evidence="2 3">
    <name type="scientific">Pseudomonas fluorescens</name>
    <dbReference type="NCBI Taxonomy" id="294"/>
    <lineage>
        <taxon>Bacteria</taxon>
        <taxon>Pseudomonadati</taxon>
        <taxon>Pseudomonadota</taxon>
        <taxon>Gammaproteobacteria</taxon>
        <taxon>Pseudomonadales</taxon>
        <taxon>Pseudomonadaceae</taxon>
        <taxon>Pseudomonas</taxon>
    </lineage>
</organism>
<feature type="compositionally biased region" description="Polar residues" evidence="1">
    <location>
        <begin position="17"/>
        <end position="27"/>
    </location>
</feature>
<dbReference type="AlphaFoldDB" id="A0A5E6X836"/>
<gene>
    <name evidence="2" type="ORF">PS659_05237</name>
</gene>
<evidence type="ECO:0000313" key="3">
    <source>
        <dbReference type="Proteomes" id="UP000326729"/>
    </source>
</evidence>
<accession>A0A5E6X836</accession>
<proteinExistence type="predicted"/>
<evidence type="ECO:0000256" key="1">
    <source>
        <dbReference type="SAM" id="MobiDB-lite"/>
    </source>
</evidence>
<name>A0A5E6X836_PSEFL</name>
<evidence type="ECO:0000313" key="2">
    <source>
        <dbReference type="EMBL" id="VVN37498.1"/>
    </source>
</evidence>
<sequence>MLPGSGALAIAPDQPPQKLTCNTNPCRSESARENPKASTYPAEYPGHRNQAHSHKLHAYFYSWKLSLRIIHHCLNPDRNE</sequence>